<organism evidence="2 3">
    <name type="scientific">Pseudomonas chlororaphis</name>
    <dbReference type="NCBI Taxonomy" id="587753"/>
    <lineage>
        <taxon>Bacteria</taxon>
        <taxon>Pseudomonadati</taxon>
        <taxon>Pseudomonadota</taxon>
        <taxon>Gammaproteobacteria</taxon>
        <taxon>Pseudomonadales</taxon>
        <taxon>Pseudomonadaceae</taxon>
        <taxon>Pseudomonas</taxon>
    </lineage>
</organism>
<sequence length="143" mass="16495">MYYFSPETFGFYNSELHGKNIPVDAFVISDKDYESLVIEALPGTVLSLNSKGFPERISSASQNTPEVERAWRNKILESTQWLVIRDNEELEMGEGTTLNTEQFKELLAYRQALRDWPSAADFPDAEYRPVEPAWLESVLQERK</sequence>
<feature type="domain" description="Phage tail assembly chaperone-like" evidence="1">
    <location>
        <begin position="67"/>
        <end position="133"/>
    </location>
</feature>
<dbReference type="Pfam" id="PF16778">
    <property type="entry name" value="Phage_tail_APC"/>
    <property type="match status" value="1"/>
</dbReference>
<evidence type="ECO:0000259" key="1">
    <source>
        <dbReference type="Pfam" id="PF16778"/>
    </source>
</evidence>
<dbReference type="EMBL" id="CP027753">
    <property type="protein sequence ID" value="AZE46951.1"/>
    <property type="molecule type" value="Genomic_DNA"/>
</dbReference>
<accession>A0A3G7TJ92</accession>
<gene>
    <name evidence="2" type="ORF">C4K04_1259</name>
</gene>
<dbReference type="InterPro" id="IPR031893">
    <property type="entry name" value="Phage_tail_APC"/>
</dbReference>
<proteinExistence type="predicted"/>
<name>A0A3G7TJ92_9PSED</name>
<evidence type="ECO:0000313" key="3">
    <source>
        <dbReference type="Proteomes" id="UP000268048"/>
    </source>
</evidence>
<protein>
    <recommendedName>
        <fullName evidence="1">Phage tail assembly chaperone-like domain-containing protein</fullName>
    </recommendedName>
</protein>
<reference evidence="2 3" key="1">
    <citation type="submission" date="2018-03" db="EMBL/GenBank/DDBJ databases">
        <title>Diversity of phytobeneficial traits revealed by whole-genome analysis of worldwide-isolated phenazine-producing Pseudomonas spp.</title>
        <authorList>
            <person name="Biessy A."/>
            <person name="Novinscak A."/>
            <person name="Blom J."/>
            <person name="Leger G."/>
            <person name="Thomashow L.S."/>
            <person name="Cazorla F.M."/>
            <person name="Josic D."/>
            <person name="Filion M."/>
        </authorList>
    </citation>
    <scope>NUCLEOTIDE SEQUENCE [LARGE SCALE GENOMIC DNA]</scope>
    <source>
        <strain evidence="2 3">B25</strain>
    </source>
</reference>
<dbReference type="RefSeq" id="WP_124319368.1">
    <property type="nucleotide sequence ID" value="NZ_CP027753.1"/>
</dbReference>
<dbReference type="Proteomes" id="UP000268048">
    <property type="component" value="Chromosome"/>
</dbReference>
<dbReference type="AlphaFoldDB" id="A0A3G7TJ92"/>
<evidence type="ECO:0000313" key="2">
    <source>
        <dbReference type="EMBL" id="AZE46951.1"/>
    </source>
</evidence>